<dbReference type="AlphaFoldDB" id="A0A1I1R029"/>
<gene>
    <name evidence="21" type="ORF">SAMN02745724_04072</name>
</gene>
<dbReference type="SMART" id="SM01079">
    <property type="entry name" value="CHASE"/>
    <property type="match status" value="1"/>
</dbReference>
<feature type="modified residue" description="4-aspartylphosphate" evidence="15">
    <location>
        <position position="814"/>
    </location>
</feature>
<dbReference type="InterPro" id="IPR004358">
    <property type="entry name" value="Sig_transdc_His_kin-like_C"/>
</dbReference>
<reference evidence="21 22" key="1">
    <citation type="submission" date="2016-10" db="EMBL/GenBank/DDBJ databases">
        <authorList>
            <person name="de Groot N.N."/>
        </authorList>
    </citation>
    <scope>NUCLEOTIDE SEQUENCE [LARGE SCALE GENOMIC DNA]</scope>
    <source>
        <strain evidence="21 22">DSM 6059</strain>
    </source>
</reference>
<evidence type="ECO:0000256" key="9">
    <source>
        <dbReference type="ARBA" id="ARBA00022777"/>
    </source>
</evidence>
<dbReference type="InterPro" id="IPR042240">
    <property type="entry name" value="CHASE_sf"/>
</dbReference>
<evidence type="ECO:0000256" key="10">
    <source>
        <dbReference type="ARBA" id="ARBA00022840"/>
    </source>
</evidence>
<evidence type="ECO:0000256" key="15">
    <source>
        <dbReference type="PROSITE-ProRule" id="PRU00169"/>
    </source>
</evidence>
<dbReference type="PANTHER" id="PTHR45339:SF1">
    <property type="entry name" value="HYBRID SIGNAL TRANSDUCTION HISTIDINE KINASE J"/>
    <property type="match status" value="1"/>
</dbReference>
<evidence type="ECO:0000259" key="20">
    <source>
        <dbReference type="PROSITE" id="PS50894"/>
    </source>
</evidence>
<dbReference type="SMART" id="SM00388">
    <property type="entry name" value="HisKA"/>
    <property type="match status" value="1"/>
</dbReference>
<keyword evidence="12" id="KW-0902">Two-component regulatory system</keyword>
<dbReference type="GO" id="GO:0005886">
    <property type="term" value="C:plasma membrane"/>
    <property type="evidence" value="ECO:0007669"/>
    <property type="project" value="UniProtKB-SubCell"/>
</dbReference>
<dbReference type="OrthoDB" id="9810730at2"/>
<evidence type="ECO:0000256" key="14">
    <source>
        <dbReference type="PROSITE-ProRule" id="PRU00110"/>
    </source>
</evidence>
<dbReference type="Proteomes" id="UP000198862">
    <property type="component" value="Unassembled WGS sequence"/>
</dbReference>
<evidence type="ECO:0000256" key="4">
    <source>
        <dbReference type="ARBA" id="ARBA00022475"/>
    </source>
</evidence>
<dbReference type="InterPro" id="IPR003594">
    <property type="entry name" value="HATPase_dom"/>
</dbReference>
<dbReference type="CDD" id="cd00082">
    <property type="entry name" value="HisKA"/>
    <property type="match status" value="1"/>
</dbReference>
<dbReference type="Pfam" id="PF02518">
    <property type="entry name" value="HATPase_c"/>
    <property type="match status" value="1"/>
</dbReference>
<keyword evidence="7 16" id="KW-0812">Transmembrane</keyword>
<keyword evidence="22" id="KW-1185">Reference proteome</keyword>
<accession>A0A1I1R029</accession>
<evidence type="ECO:0000256" key="11">
    <source>
        <dbReference type="ARBA" id="ARBA00022989"/>
    </source>
</evidence>
<dbReference type="GO" id="GO:0000155">
    <property type="term" value="F:phosphorelay sensor kinase activity"/>
    <property type="evidence" value="ECO:0007669"/>
    <property type="project" value="InterPro"/>
</dbReference>
<keyword evidence="13 16" id="KW-0472">Membrane</keyword>
<evidence type="ECO:0000256" key="13">
    <source>
        <dbReference type="ARBA" id="ARBA00023136"/>
    </source>
</evidence>
<dbReference type="Pfam" id="PF03924">
    <property type="entry name" value="CHASE"/>
    <property type="match status" value="1"/>
</dbReference>
<organism evidence="21 22">
    <name type="scientific">Pseudoalteromonas denitrificans DSM 6059</name>
    <dbReference type="NCBI Taxonomy" id="1123010"/>
    <lineage>
        <taxon>Bacteria</taxon>
        <taxon>Pseudomonadati</taxon>
        <taxon>Pseudomonadota</taxon>
        <taxon>Gammaproteobacteria</taxon>
        <taxon>Alteromonadales</taxon>
        <taxon>Pseudoalteromonadaceae</taxon>
        <taxon>Pseudoalteromonas</taxon>
    </lineage>
</organism>
<keyword evidence="10" id="KW-0067">ATP-binding</keyword>
<feature type="transmembrane region" description="Helical" evidence="16">
    <location>
        <begin position="27"/>
        <end position="45"/>
    </location>
</feature>
<keyword evidence="5 15" id="KW-0597">Phosphoprotein</keyword>
<dbReference type="FunFam" id="3.30.565.10:FF:000010">
    <property type="entry name" value="Sensor histidine kinase RcsC"/>
    <property type="match status" value="1"/>
</dbReference>
<feature type="domain" description="Histidine kinase" evidence="17">
    <location>
        <begin position="382"/>
        <end position="603"/>
    </location>
</feature>
<dbReference type="EC" id="2.7.13.3" evidence="3"/>
<dbReference type="Pfam" id="PF00512">
    <property type="entry name" value="HisKA"/>
    <property type="match status" value="1"/>
</dbReference>
<evidence type="ECO:0000256" key="16">
    <source>
        <dbReference type="SAM" id="Phobius"/>
    </source>
</evidence>
<keyword evidence="6" id="KW-0808">Transferase</keyword>
<dbReference type="Gene3D" id="1.10.287.130">
    <property type="match status" value="1"/>
</dbReference>
<keyword evidence="4" id="KW-1003">Cell membrane</keyword>
<evidence type="ECO:0000256" key="8">
    <source>
        <dbReference type="ARBA" id="ARBA00022741"/>
    </source>
</evidence>
<evidence type="ECO:0000256" key="12">
    <source>
        <dbReference type="ARBA" id="ARBA00023012"/>
    </source>
</evidence>
<dbReference type="PRINTS" id="PR00344">
    <property type="entry name" value="BCTRLSENSOR"/>
</dbReference>
<evidence type="ECO:0000256" key="2">
    <source>
        <dbReference type="ARBA" id="ARBA00004651"/>
    </source>
</evidence>
<comment type="subcellular location">
    <subcellularLocation>
        <location evidence="2">Cell membrane</location>
        <topology evidence="2">Multi-pass membrane protein</topology>
    </subcellularLocation>
</comment>
<dbReference type="Gene3D" id="1.20.120.160">
    <property type="entry name" value="HPT domain"/>
    <property type="match status" value="1"/>
</dbReference>
<evidence type="ECO:0000256" key="7">
    <source>
        <dbReference type="ARBA" id="ARBA00022692"/>
    </source>
</evidence>
<dbReference type="CDD" id="cd16922">
    <property type="entry name" value="HATPase_EvgS-ArcB-TorS-like"/>
    <property type="match status" value="1"/>
</dbReference>
<feature type="domain" description="Response regulatory" evidence="18">
    <location>
        <begin position="765"/>
        <end position="884"/>
    </location>
</feature>
<dbReference type="InterPro" id="IPR006189">
    <property type="entry name" value="CHASE_dom"/>
</dbReference>
<keyword evidence="9 21" id="KW-0418">Kinase</keyword>
<dbReference type="SUPFAM" id="SSF47384">
    <property type="entry name" value="Homodimeric domain of signal transducing histidine kinase"/>
    <property type="match status" value="1"/>
</dbReference>
<name>A0A1I1R029_9GAMM</name>
<protein>
    <recommendedName>
        <fullName evidence="3">histidine kinase</fullName>
        <ecNumber evidence="3">2.7.13.3</ecNumber>
    </recommendedName>
</protein>
<dbReference type="PROSITE" id="PS50110">
    <property type="entry name" value="RESPONSE_REGULATORY"/>
    <property type="match status" value="2"/>
</dbReference>
<dbReference type="Gene3D" id="3.40.50.2300">
    <property type="match status" value="2"/>
</dbReference>
<evidence type="ECO:0000256" key="5">
    <source>
        <dbReference type="ARBA" id="ARBA00022553"/>
    </source>
</evidence>
<dbReference type="CDD" id="cd17546">
    <property type="entry name" value="REC_hyHK_CKI1_RcsC-like"/>
    <property type="match status" value="1"/>
</dbReference>
<dbReference type="Gene3D" id="3.30.565.10">
    <property type="entry name" value="Histidine kinase-like ATPase, C-terminal domain"/>
    <property type="match status" value="1"/>
</dbReference>
<dbReference type="SMART" id="SM00448">
    <property type="entry name" value="REC"/>
    <property type="match status" value="2"/>
</dbReference>
<feature type="domain" description="HPt" evidence="20">
    <location>
        <begin position="919"/>
        <end position="1012"/>
    </location>
</feature>
<dbReference type="SUPFAM" id="SSF52172">
    <property type="entry name" value="CheY-like"/>
    <property type="match status" value="2"/>
</dbReference>
<dbReference type="SMART" id="SM00387">
    <property type="entry name" value="HATPase_c"/>
    <property type="match status" value="1"/>
</dbReference>
<dbReference type="PROSITE" id="PS50109">
    <property type="entry name" value="HIS_KIN"/>
    <property type="match status" value="1"/>
</dbReference>
<keyword evidence="11 16" id="KW-1133">Transmembrane helix</keyword>
<evidence type="ECO:0000259" key="17">
    <source>
        <dbReference type="PROSITE" id="PS50109"/>
    </source>
</evidence>
<evidence type="ECO:0000313" key="21">
    <source>
        <dbReference type="EMBL" id="SFD27761.1"/>
    </source>
</evidence>
<dbReference type="InterPro" id="IPR003661">
    <property type="entry name" value="HisK_dim/P_dom"/>
</dbReference>
<dbReference type="RefSeq" id="WP_091988993.1">
    <property type="nucleotide sequence ID" value="NZ_FOLO01000045.1"/>
</dbReference>
<sequence>MQQISKTSDPGSKERKELIKASRFNSVHWLVIVLSILLTVAAWYFSTEQLNQKIEDQFSREADQVIELVKERMELYENALWAGAAFIDANGGYTSYKQWLSYANSLNLDTVYPGINGIGVIYNIKPSQLKSYLAKEKEQRPDYQLHPQHNEAEYWPITYIEPFKPNKKAVGLDMAFETNRYTGIKKSRDSASAQLTGPIVLVQDSKQTPGFLFYTPFYKKGIKPKTIEARRNNIIGVTYAPFIMEKLMQGTLASQNRHVGIKITDEGEPLYDITENNRDVNPLFSKEVNIDFYGRHWKFEIVSNLDFRKATSNNQPYLLLIGGIIIDSLLVILFVFLTKANRKALSYAEIITKDLKLSTKELVIAKDAAEQASQIKGEFLANMSHEIRTPMNGVIGMTNLLLNSSLNPTQYSYTKTVKKSAESLLAIINDILDFSKVEAGMLELEPTEFDMGIIMQELAFEMAFRTQEKGLELICPAEPMRQLRFHADAIRIRQILNNLVGNAIKFTEQGEVAVHYFVQKQTESYTQMRIEVVDTGIGLSEKQQTTLFERFSQADNSSTRKFGGTGLGLAISKQLVELMGGEIGVISDIGKGSTFWFTLELSNAKTENEKQFECDLLEHKVLVVDDNLTNRNFIGKLLNNWQVEHCLAEDGKAALKYLCEAAENNHPYSIVIIDADMPEMNGFQLGNIIKNDNNLSGIQLVMLTSQNQQGNKEPLKQVEFDGYLNKPVDQSVLYNTLQQLTESEKNTQPLITDYEKDNLPQFKARVLVVEDNIINQMVIEGMLSKFGIQVELAVNGEEALKAAENIDYDLIFMDCQMPVMNGYEASRRIRDPKSKVLNRSIIIIALTANAMQGDREKCIESGMNDFITKPIDPDKLFKLLEDWLPKHEIEEKVLQRDNIPDSQELIFDSVALSNRLMNDKKLIHNVAEIFLVNMLSYIERLKTSVMNEDFSTAESQSHQIKGASANVGGLALSTLAFKMEKAAQVEDLKTLRQLLEPLECSFTLLKTTMKAFLED</sequence>
<dbReference type="SUPFAM" id="SSF55874">
    <property type="entry name" value="ATPase domain of HSP90 chaperone/DNA topoisomerase II/histidine kinase"/>
    <property type="match status" value="1"/>
</dbReference>
<dbReference type="Pfam" id="PF00072">
    <property type="entry name" value="Response_reg"/>
    <property type="match status" value="2"/>
</dbReference>
<dbReference type="STRING" id="1123010.SAMN02745724_04072"/>
<dbReference type="InterPro" id="IPR008207">
    <property type="entry name" value="Sig_transdc_His_kin_Hpt_dom"/>
</dbReference>
<dbReference type="PANTHER" id="PTHR45339">
    <property type="entry name" value="HYBRID SIGNAL TRANSDUCTION HISTIDINE KINASE J"/>
    <property type="match status" value="1"/>
</dbReference>
<dbReference type="InterPro" id="IPR036890">
    <property type="entry name" value="HATPase_C_sf"/>
</dbReference>
<feature type="domain" description="Response regulatory" evidence="18">
    <location>
        <begin position="620"/>
        <end position="741"/>
    </location>
</feature>
<feature type="modified residue" description="4-aspartylphosphate" evidence="15">
    <location>
        <position position="674"/>
    </location>
</feature>
<dbReference type="SUPFAM" id="SSF47226">
    <property type="entry name" value="Histidine-containing phosphotransfer domain, HPT domain"/>
    <property type="match status" value="1"/>
</dbReference>
<dbReference type="GO" id="GO:0005524">
    <property type="term" value="F:ATP binding"/>
    <property type="evidence" value="ECO:0007669"/>
    <property type="project" value="UniProtKB-KW"/>
</dbReference>
<dbReference type="CDD" id="cd00088">
    <property type="entry name" value="HPT"/>
    <property type="match status" value="1"/>
</dbReference>
<evidence type="ECO:0000256" key="6">
    <source>
        <dbReference type="ARBA" id="ARBA00022679"/>
    </source>
</evidence>
<dbReference type="PROSITE" id="PS50839">
    <property type="entry name" value="CHASE"/>
    <property type="match status" value="1"/>
</dbReference>
<evidence type="ECO:0000313" key="22">
    <source>
        <dbReference type="Proteomes" id="UP000198862"/>
    </source>
</evidence>
<evidence type="ECO:0000259" key="19">
    <source>
        <dbReference type="PROSITE" id="PS50839"/>
    </source>
</evidence>
<dbReference type="FunFam" id="1.10.287.130:FF:000003">
    <property type="entry name" value="Histidine kinase"/>
    <property type="match status" value="1"/>
</dbReference>
<feature type="modified residue" description="Phosphohistidine" evidence="14">
    <location>
        <position position="958"/>
    </location>
</feature>
<dbReference type="InterPro" id="IPR005467">
    <property type="entry name" value="His_kinase_dom"/>
</dbReference>
<evidence type="ECO:0000256" key="1">
    <source>
        <dbReference type="ARBA" id="ARBA00000085"/>
    </source>
</evidence>
<evidence type="ECO:0000256" key="3">
    <source>
        <dbReference type="ARBA" id="ARBA00012438"/>
    </source>
</evidence>
<dbReference type="PROSITE" id="PS50894">
    <property type="entry name" value="HPT"/>
    <property type="match status" value="1"/>
</dbReference>
<dbReference type="Gene3D" id="3.30.450.350">
    <property type="entry name" value="CHASE domain"/>
    <property type="match status" value="1"/>
</dbReference>
<dbReference type="Pfam" id="PF01627">
    <property type="entry name" value="Hpt"/>
    <property type="match status" value="1"/>
</dbReference>
<feature type="transmembrane region" description="Helical" evidence="16">
    <location>
        <begin position="317"/>
        <end position="337"/>
    </location>
</feature>
<feature type="domain" description="CHASE" evidence="19">
    <location>
        <begin position="145"/>
        <end position="254"/>
    </location>
</feature>
<proteinExistence type="predicted"/>
<keyword evidence="8" id="KW-0547">Nucleotide-binding</keyword>
<dbReference type="InterPro" id="IPR036097">
    <property type="entry name" value="HisK_dim/P_sf"/>
</dbReference>
<dbReference type="EMBL" id="FOLO01000045">
    <property type="protein sequence ID" value="SFD27761.1"/>
    <property type="molecule type" value="Genomic_DNA"/>
</dbReference>
<dbReference type="InterPro" id="IPR011006">
    <property type="entry name" value="CheY-like_superfamily"/>
</dbReference>
<evidence type="ECO:0000259" key="18">
    <source>
        <dbReference type="PROSITE" id="PS50110"/>
    </source>
</evidence>
<comment type="catalytic activity">
    <reaction evidence="1">
        <text>ATP + protein L-histidine = ADP + protein N-phospho-L-histidine.</text>
        <dbReference type="EC" id="2.7.13.3"/>
    </reaction>
</comment>
<dbReference type="InterPro" id="IPR036641">
    <property type="entry name" value="HPT_dom_sf"/>
</dbReference>
<dbReference type="InterPro" id="IPR001789">
    <property type="entry name" value="Sig_transdc_resp-reg_receiver"/>
</dbReference>